<sequence length="128" mass="15033">MEIDRWVGPYRVRAFPWIEKNLIYFNVRCYAPGQSLEKPPVLDQTVYITNDAAGHRLVFEFTHTLAAYVEELSHRMNIERSKGANTWKDNSENRIIISAESIPPDLLAAKPRHKQFRQRDKSHNEPER</sequence>
<feature type="region of interest" description="Disordered" evidence="1">
    <location>
        <begin position="106"/>
        <end position="128"/>
    </location>
</feature>
<reference evidence="2 3" key="1">
    <citation type="submission" date="2015-09" db="EMBL/GenBank/DDBJ databases">
        <authorList>
            <consortium name="Pathogen Informatics"/>
        </authorList>
    </citation>
    <scope>NUCLEOTIDE SEQUENCE [LARGE SCALE GENOMIC DNA]</scope>
    <source>
        <strain evidence="2 3">2789STDY5608854</strain>
    </source>
</reference>
<evidence type="ECO:0000313" key="2">
    <source>
        <dbReference type="EMBL" id="CUN55626.1"/>
    </source>
</evidence>
<gene>
    <name evidence="2" type="ORF">ERS852411_00093</name>
</gene>
<evidence type="ECO:0000313" key="3">
    <source>
        <dbReference type="Proteomes" id="UP000095746"/>
    </source>
</evidence>
<dbReference type="Proteomes" id="UP000095746">
    <property type="component" value="Unassembled WGS sequence"/>
</dbReference>
<evidence type="ECO:0000256" key="1">
    <source>
        <dbReference type="SAM" id="MobiDB-lite"/>
    </source>
</evidence>
<name>A0A173XX99_FLAPL</name>
<accession>A0A173XX99</accession>
<proteinExistence type="predicted"/>
<protein>
    <submittedName>
        <fullName evidence="2">Uncharacterized protein</fullName>
    </submittedName>
</protein>
<feature type="compositionally biased region" description="Basic and acidic residues" evidence="1">
    <location>
        <begin position="117"/>
        <end position="128"/>
    </location>
</feature>
<dbReference type="AlphaFoldDB" id="A0A173XX99"/>
<organism evidence="2 3">
    <name type="scientific">Flavonifractor plautii</name>
    <name type="common">Fusobacterium plautii</name>
    <dbReference type="NCBI Taxonomy" id="292800"/>
    <lineage>
        <taxon>Bacteria</taxon>
        <taxon>Bacillati</taxon>
        <taxon>Bacillota</taxon>
        <taxon>Clostridia</taxon>
        <taxon>Eubacteriales</taxon>
        <taxon>Oscillospiraceae</taxon>
        <taxon>Flavonifractor</taxon>
    </lineage>
</organism>
<dbReference type="EMBL" id="CYZT01000002">
    <property type="protein sequence ID" value="CUN55626.1"/>
    <property type="molecule type" value="Genomic_DNA"/>
</dbReference>